<feature type="compositionally biased region" description="Basic and acidic residues" evidence="1">
    <location>
        <begin position="83"/>
        <end position="94"/>
    </location>
</feature>
<accession>A0AAD8LFM3</accession>
<feature type="region of interest" description="Disordered" evidence="1">
    <location>
        <begin position="71"/>
        <end position="94"/>
    </location>
</feature>
<sequence length="163" mass="18663">MRKKSMDKEIGLFKDIATKLKEESERLPTSAQVIEHIKQFVWRNGLLIHRRVDNEELKKIDARIAKETADLQADHSSCPPVNYKRDYSAPCPDGEKATKDRVKLYIRSNGLPMKRNRDSNKGVAHFGRHLKGNALPTQNLPSSVHYMEVLVDPYDGHIVAPRH</sequence>
<evidence type="ECO:0000313" key="3">
    <source>
        <dbReference type="Proteomes" id="UP001230268"/>
    </source>
</evidence>
<dbReference type="Proteomes" id="UP001230268">
    <property type="component" value="Unassembled WGS sequence"/>
</dbReference>
<gene>
    <name evidence="2" type="ORF">BgAZ_500270</name>
</gene>
<dbReference type="EMBL" id="JAVEPI010000005">
    <property type="protein sequence ID" value="KAK1441695.1"/>
    <property type="molecule type" value="Genomic_DNA"/>
</dbReference>
<comment type="caution">
    <text evidence="2">The sequence shown here is derived from an EMBL/GenBank/DDBJ whole genome shotgun (WGS) entry which is preliminary data.</text>
</comment>
<name>A0AAD8LFM3_BABGI</name>
<protein>
    <submittedName>
        <fullName evidence="2">Uncharacterized protein</fullName>
    </submittedName>
</protein>
<reference evidence="2" key="1">
    <citation type="submission" date="2023-08" db="EMBL/GenBank/DDBJ databases">
        <title>Draft sequence of the Babesia gibsoni genome.</title>
        <authorList>
            <person name="Yamagishi J.Y."/>
            <person name="Xuan X.X."/>
        </authorList>
    </citation>
    <scope>NUCLEOTIDE SEQUENCE</scope>
    <source>
        <strain evidence="2">Azabu</strain>
    </source>
</reference>
<evidence type="ECO:0000256" key="1">
    <source>
        <dbReference type="SAM" id="MobiDB-lite"/>
    </source>
</evidence>
<evidence type="ECO:0000313" key="2">
    <source>
        <dbReference type="EMBL" id="KAK1441695.1"/>
    </source>
</evidence>
<dbReference type="AlphaFoldDB" id="A0AAD8LFM3"/>
<keyword evidence="3" id="KW-1185">Reference proteome</keyword>
<proteinExistence type="predicted"/>
<organism evidence="2 3">
    <name type="scientific">Babesia gibsoni</name>
    <dbReference type="NCBI Taxonomy" id="33632"/>
    <lineage>
        <taxon>Eukaryota</taxon>
        <taxon>Sar</taxon>
        <taxon>Alveolata</taxon>
        <taxon>Apicomplexa</taxon>
        <taxon>Aconoidasida</taxon>
        <taxon>Piroplasmida</taxon>
        <taxon>Babesiidae</taxon>
        <taxon>Babesia</taxon>
    </lineage>
</organism>